<keyword evidence="9" id="KW-1185">Reference proteome</keyword>
<dbReference type="RefSeq" id="YP_009194498.1">
    <property type="nucleotide sequence ID" value="NC_028750.1"/>
</dbReference>
<dbReference type="PANTHER" id="PTHR21075">
    <property type="entry name" value="ANAEROBIC RIBONUCLEOSIDE-TRIPHOSPHATE REDUCTASE"/>
    <property type="match status" value="1"/>
</dbReference>
<dbReference type="InterPro" id="IPR005144">
    <property type="entry name" value="ATP-cone_dom"/>
</dbReference>
<evidence type="ECO:0000313" key="8">
    <source>
        <dbReference type="EMBL" id="AKU44558.1"/>
    </source>
</evidence>
<reference evidence="8 9" key="1">
    <citation type="journal article" date="2015" name="Genome Announc.">
        <title>Complete Genome Sequence of Carbapenemase-Producing Klebsiella pneumoniae Myophage Matisse.</title>
        <authorList>
            <person name="Provasek V.E."/>
            <person name="Lessor L.E."/>
            <person name="Cahill J.L."/>
            <person name="Rasche E.S."/>
            <person name="Kuty Everett G.F."/>
        </authorList>
    </citation>
    <scope>NUCLEOTIDE SEQUENCE [LARGE SCALE GENOMIC DNA]</scope>
</reference>
<dbReference type="CDD" id="cd01675">
    <property type="entry name" value="RNR_III"/>
    <property type="match status" value="1"/>
</dbReference>
<evidence type="ECO:0000256" key="5">
    <source>
        <dbReference type="PROSITE-ProRule" id="PRU00493"/>
    </source>
</evidence>
<name>A0A0K1LQT6_9CAUD</name>
<accession>A0A0K1LQT6</accession>
<dbReference type="Proteomes" id="UP000203408">
    <property type="component" value="Segment"/>
</dbReference>
<evidence type="ECO:0000259" key="7">
    <source>
        <dbReference type="PROSITE" id="PS51161"/>
    </source>
</evidence>
<dbReference type="GO" id="GO:0008998">
    <property type="term" value="F:ribonucleoside-triphosphate reductase (thioredoxin) activity"/>
    <property type="evidence" value="ECO:0007669"/>
    <property type="project" value="InterPro"/>
</dbReference>
<dbReference type="InterPro" id="IPR019777">
    <property type="entry name" value="Form_AcTrfase_GR_CS"/>
</dbReference>
<dbReference type="GeneID" id="26613437"/>
<dbReference type="PANTHER" id="PTHR21075:SF0">
    <property type="entry name" value="ANAEROBIC RIBONUCLEOSIDE-TRIPHOSPHATE REDUCTASE"/>
    <property type="match status" value="1"/>
</dbReference>
<evidence type="ECO:0000256" key="2">
    <source>
        <dbReference type="ARBA" id="ARBA00022818"/>
    </source>
</evidence>
<evidence type="ECO:0000256" key="3">
    <source>
        <dbReference type="ARBA" id="ARBA00022840"/>
    </source>
</evidence>
<evidence type="ECO:0000259" key="6">
    <source>
        <dbReference type="PROSITE" id="PS51149"/>
    </source>
</evidence>
<organism evidence="8 9">
    <name type="scientific">Klebsiella phage Matisse</name>
    <dbReference type="NCBI Taxonomy" id="1675607"/>
    <lineage>
        <taxon>Viruses</taxon>
        <taxon>Duplodnaviria</taxon>
        <taxon>Heunggongvirae</taxon>
        <taxon>Uroviricota</taxon>
        <taxon>Caudoviricetes</taxon>
        <taxon>Pantevenvirales</taxon>
        <taxon>Straboviridae</taxon>
        <taxon>Slopekvirus</taxon>
        <taxon>Slopekvirus matisse</taxon>
    </lineage>
</organism>
<dbReference type="PROSITE" id="PS51161">
    <property type="entry name" value="ATP_CONE"/>
    <property type="match status" value="1"/>
</dbReference>
<protein>
    <submittedName>
        <fullName evidence="8">Ribonucleotide reductase subunit</fullName>
    </submittedName>
</protein>
<keyword evidence="2 5" id="KW-0556">Organic radical</keyword>
<dbReference type="KEGG" id="vg:26613437"/>
<dbReference type="NCBIfam" id="TIGR02487">
    <property type="entry name" value="NrdD"/>
    <property type="match status" value="1"/>
</dbReference>
<dbReference type="InterPro" id="IPR012833">
    <property type="entry name" value="NrdD"/>
</dbReference>
<feature type="modified residue" description="Glycine radical" evidence="5">
    <location>
        <position position="681"/>
    </location>
</feature>
<dbReference type="Pfam" id="PF03477">
    <property type="entry name" value="ATP-cone"/>
    <property type="match status" value="1"/>
</dbReference>
<dbReference type="InterPro" id="IPR001150">
    <property type="entry name" value="Gly_radical"/>
</dbReference>
<evidence type="ECO:0000256" key="1">
    <source>
        <dbReference type="ARBA" id="ARBA00022741"/>
    </source>
</evidence>
<dbReference type="GO" id="GO:0009265">
    <property type="term" value="P:2'-deoxyribonucleotide biosynthetic process"/>
    <property type="evidence" value="ECO:0007669"/>
    <property type="project" value="TreeGrafter"/>
</dbReference>
<proteinExistence type="predicted"/>
<keyword evidence="1 4" id="KW-0547">Nucleotide-binding</keyword>
<dbReference type="EMBL" id="KT001918">
    <property type="protein sequence ID" value="AKU44558.1"/>
    <property type="molecule type" value="Genomic_DNA"/>
</dbReference>
<dbReference type="Gene3D" id="3.20.70.20">
    <property type="match status" value="1"/>
</dbReference>
<evidence type="ECO:0000256" key="4">
    <source>
        <dbReference type="PROSITE-ProRule" id="PRU00492"/>
    </source>
</evidence>
<dbReference type="PROSITE" id="PS00850">
    <property type="entry name" value="GLY_RADICAL_1"/>
    <property type="match status" value="1"/>
</dbReference>
<evidence type="ECO:0000313" key="9">
    <source>
        <dbReference type="Proteomes" id="UP000203408"/>
    </source>
</evidence>
<dbReference type="PROSITE" id="PS51149">
    <property type="entry name" value="GLY_RADICAL_2"/>
    <property type="match status" value="1"/>
</dbReference>
<dbReference type="GO" id="GO:0006260">
    <property type="term" value="P:DNA replication"/>
    <property type="evidence" value="ECO:0007669"/>
    <property type="project" value="InterPro"/>
</dbReference>
<dbReference type="GO" id="GO:0005524">
    <property type="term" value="F:ATP binding"/>
    <property type="evidence" value="ECO:0007669"/>
    <property type="project" value="UniProtKB-UniRule"/>
</dbReference>
<keyword evidence="3 4" id="KW-0067">ATP-binding</keyword>
<dbReference type="SUPFAM" id="SSF51998">
    <property type="entry name" value="PFL-like glycyl radical enzymes"/>
    <property type="match status" value="1"/>
</dbReference>
<gene>
    <name evidence="8" type="ORF">CPT_Matisse254</name>
</gene>
<dbReference type="NCBIfam" id="NF006732">
    <property type="entry name" value="PRK09263.1"/>
    <property type="match status" value="1"/>
</dbReference>
<sequence>MKVEKRDGKTVDFDQEKIRNAVYKAGGTMTDADSAIMLVLRSQIRNGKAMKISQIQELVEESLMKTNPTVARAYIEYRHDRDIAREQNGKLFRDIKGLMTLSNKELTNENANKDSRVFPTKRDLLAGIVSKHMARNHILPKHIVAAHDSGDIHYHDLDYSPFTPYTNCCLVDLKGMLANGFKMGNADIEPPKSIGVATALMAQITAQIASHQYGGTTFANVDLVLAPYVEKTFAKHVRDARKYQVALVKDYAISKTEKDVFDAFQSYEYEVNTLHTANGQTPFVTITFGTGTGMFERMIQKAILKNRIRGLGKKGITPVFPKLVMFMEKGINLDPEDQNYDIKQLALECSSKRMYPDIISAANNRRITGSSVPVSPMGCRSFLSVWNDEHGNEILDGRNNLGVVTINLPRIAIEAEAQEDEDAHDAFWRILDERLELCFEALMTRIDSLRGVKASVAPILYTEGAFGVRLKPDDEILELFKNGRSSISLGYIGLHETLMLFGSGQHPFDRIGSQNMGRLILEYLRAATEAWKKKTGFGFSLYSTPAESLCHRFCKLDYEKFGSIKGITDKGWYTNSFHLDVDRKVTPFEKIDYEADYHYIATAGHISYVEFPDMKNNLEALEKVWDYAMDKLDYFGTNLPVDKCFECGSDDEFKPTEDGFHCTHCGNHDPEKMSVTRRTCGYLGAPAVRGFNEGKNKEMMHRTKHQN</sequence>
<dbReference type="Pfam" id="PF13597">
    <property type="entry name" value="NRDD"/>
    <property type="match status" value="1"/>
</dbReference>
<dbReference type="GO" id="GO:0004748">
    <property type="term" value="F:ribonucleoside-diphosphate reductase activity, thioredoxin disulfide as acceptor"/>
    <property type="evidence" value="ECO:0007669"/>
    <property type="project" value="TreeGrafter"/>
</dbReference>
<feature type="domain" description="ATP-cone" evidence="7">
    <location>
        <begin position="1"/>
        <end position="85"/>
    </location>
</feature>
<feature type="domain" description="Glycine radical" evidence="6">
    <location>
        <begin position="583"/>
        <end position="707"/>
    </location>
</feature>